<evidence type="ECO:0000313" key="8">
    <source>
        <dbReference type="EMBL" id="SPO04342.1"/>
    </source>
</evidence>
<sequence>MSSLEGEKSGAASVHDENPVMAHTEKSGAAHGHAATDQYGQPLVEFDKAAESKLRLKIDFMVIPTVALLYLFCFIDRANIGNARLAGLERDLKMTGVYDYNQLLSIFYISYILAELPSGVLCKWMGPGWFIPLLTVLFGISSLGTGFVTTLPQACGVRFLLGAFESGMMPGISFYLSRWYRRSELAFRLSLFMVMAPLAGAFGGLLASAILTLDHVGGVREWRMIFVVEGIITIGLGLVAFITMTDRPETARWLTAEEKELAIARVKSERVGQSEVVDKFGGKKAWLGFWNPVVLATAWIFLLNNITVQGLAFFLPTIVAGIYPEASTVTKQLYTVPPYIVGAFFTLLLPGLSWITDRRQIFLILSAPLVMTGYIMFLASENGKVRYAATFLLASSCTSVGPLANAQVAVQVISDSSRAISLATNMMFGNTGGLISTWSYIKWDGPNYPIGNGLNLASASAILVFSTLTLLWMNYDNKKRELRDVDQELEGLSPEEIENLEWKHPAWRWKP</sequence>
<dbReference type="InterPro" id="IPR036259">
    <property type="entry name" value="MFS_trans_sf"/>
</dbReference>
<keyword evidence="2" id="KW-0813">Transport</keyword>
<name>A0AAE8N1Q8_9PEZI</name>
<organism evidence="8 9">
    <name type="scientific">Cephalotrichum gorgonifer</name>
    <dbReference type="NCBI Taxonomy" id="2041049"/>
    <lineage>
        <taxon>Eukaryota</taxon>
        <taxon>Fungi</taxon>
        <taxon>Dikarya</taxon>
        <taxon>Ascomycota</taxon>
        <taxon>Pezizomycotina</taxon>
        <taxon>Sordariomycetes</taxon>
        <taxon>Hypocreomycetidae</taxon>
        <taxon>Microascales</taxon>
        <taxon>Microascaceae</taxon>
        <taxon>Cephalotrichum</taxon>
    </lineage>
</organism>
<evidence type="ECO:0000259" key="7">
    <source>
        <dbReference type="PROSITE" id="PS50850"/>
    </source>
</evidence>
<dbReference type="Gene3D" id="1.20.1250.20">
    <property type="entry name" value="MFS general substrate transporter like domains"/>
    <property type="match status" value="2"/>
</dbReference>
<feature type="transmembrane region" description="Helical" evidence="6">
    <location>
        <begin position="58"/>
        <end position="80"/>
    </location>
</feature>
<reference evidence="8" key="1">
    <citation type="submission" date="2018-03" db="EMBL/GenBank/DDBJ databases">
        <authorList>
            <person name="Guldener U."/>
        </authorList>
    </citation>
    <scope>NUCLEOTIDE SEQUENCE</scope>
</reference>
<dbReference type="GO" id="GO:0016020">
    <property type="term" value="C:membrane"/>
    <property type="evidence" value="ECO:0007669"/>
    <property type="project" value="UniProtKB-SubCell"/>
</dbReference>
<evidence type="ECO:0000256" key="4">
    <source>
        <dbReference type="ARBA" id="ARBA00022989"/>
    </source>
</evidence>
<dbReference type="PANTHER" id="PTHR43791:SF48">
    <property type="entry name" value="TRANSPORTER, PUTATIVE (AFU_ORTHOLOGUE AFUA_4G01000)-RELATED"/>
    <property type="match status" value="1"/>
</dbReference>
<comment type="subcellular location">
    <subcellularLocation>
        <location evidence="1">Membrane</location>
        <topology evidence="1">Multi-pass membrane protein</topology>
    </subcellularLocation>
</comment>
<feature type="transmembrane region" description="Helical" evidence="6">
    <location>
        <begin position="157"/>
        <end position="177"/>
    </location>
</feature>
<comment type="caution">
    <text evidence="8">The sequence shown here is derived from an EMBL/GenBank/DDBJ whole genome shotgun (WGS) entry which is preliminary data.</text>
</comment>
<protein>
    <submittedName>
        <fullName evidence="8">Probable MFS transporter</fullName>
    </submittedName>
</protein>
<dbReference type="FunFam" id="1.20.1250.20:FF:000013">
    <property type="entry name" value="MFS general substrate transporter"/>
    <property type="match status" value="1"/>
</dbReference>
<feature type="domain" description="Major facilitator superfamily (MFS) profile" evidence="7">
    <location>
        <begin position="62"/>
        <end position="478"/>
    </location>
</feature>
<dbReference type="EMBL" id="ONZQ02000010">
    <property type="protein sequence ID" value="SPO04342.1"/>
    <property type="molecule type" value="Genomic_DNA"/>
</dbReference>
<dbReference type="GO" id="GO:0022857">
    <property type="term" value="F:transmembrane transporter activity"/>
    <property type="evidence" value="ECO:0007669"/>
    <property type="project" value="InterPro"/>
</dbReference>
<feature type="transmembrane region" description="Helical" evidence="6">
    <location>
        <begin position="129"/>
        <end position="151"/>
    </location>
</feature>
<evidence type="ECO:0000256" key="1">
    <source>
        <dbReference type="ARBA" id="ARBA00004141"/>
    </source>
</evidence>
<dbReference type="Proteomes" id="UP001187682">
    <property type="component" value="Unassembled WGS sequence"/>
</dbReference>
<feature type="transmembrane region" description="Helical" evidence="6">
    <location>
        <begin position="293"/>
        <end position="316"/>
    </location>
</feature>
<evidence type="ECO:0000256" key="5">
    <source>
        <dbReference type="ARBA" id="ARBA00023136"/>
    </source>
</evidence>
<dbReference type="AlphaFoldDB" id="A0AAE8N1Q8"/>
<dbReference type="PROSITE" id="PS50850">
    <property type="entry name" value="MFS"/>
    <property type="match status" value="1"/>
</dbReference>
<dbReference type="FunFam" id="1.20.1250.20:FF:000034">
    <property type="entry name" value="MFS general substrate transporter"/>
    <property type="match status" value="1"/>
</dbReference>
<evidence type="ECO:0000313" key="9">
    <source>
        <dbReference type="Proteomes" id="UP001187682"/>
    </source>
</evidence>
<dbReference type="PANTHER" id="PTHR43791">
    <property type="entry name" value="PERMEASE-RELATED"/>
    <property type="match status" value="1"/>
</dbReference>
<feature type="transmembrane region" description="Helical" evidence="6">
    <location>
        <begin position="100"/>
        <end position="122"/>
    </location>
</feature>
<keyword evidence="5 6" id="KW-0472">Membrane</keyword>
<evidence type="ECO:0000256" key="6">
    <source>
        <dbReference type="SAM" id="Phobius"/>
    </source>
</evidence>
<feature type="transmembrane region" description="Helical" evidence="6">
    <location>
        <begin position="189"/>
        <end position="212"/>
    </location>
</feature>
<proteinExistence type="predicted"/>
<gene>
    <name evidence="8" type="ORF">DNG_07026</name>
</gene>
<dbReference type="Pfam" id="PF07690">
    <property type="entry name" value="MFS_1"/>
    <property type="match status" value="1"/>
</dbReference>
<feature type="transmembrane region" description="Helical" evidence="6">
    <location>
        <begin position="362"/>
        <end position="379"/>
    </location>
</feature>
<keyword evidence="9" id="KW-1185">Reference proteome</keyword>
<feature type="transmembrane region" description="Helical" evidence="6">
    <location>
        <begin position="224"/>
        <end position="244"/>
    </location>
</feature>
<keyword evidence="4 6" id="KW-1133">Transmembrane helix</keyword>
<feature type="transmembrane region" description="Helical" evidence="6">
    <location>
        <begin position="422"/>
        <end position="441"/>
    </location>
</feature>
<evidence type="ECO:0000256" key="3">
    <source>
        <dbReference type="ARBA" id="ARBA00022692"/>
    </source>
</evidence>
<feature type="transmembrane region" description="Helical" evidence="6">
    <location>
        <begin position="385"/>
        <end position="410"/>
    </location>
</feature>
<dbReference type="SUPFAM" id="SSF103473">
    <property type="entry name" value="MFS general substrate transporter"/>
    <property type="match status" value="1"/>
</dbReference>
<feature type="transmembrane region" description="Helical" evidence="6">
    <location>
        <begin position="453"/>
        <end position="473"/>
    </location>
</feature>
<feature type="transmembrane region" description="Helical" evidence="6">
    <location>
        <begin position="336"/>
        <end position="355"/>
    </location>
</feature>
<accession>A0AAE8N1Q8</accession>
<evidence type="ECO:0000256" key="2">
    <source>
        <dbReference type="ARBA" id="ARBA00022448"/>
    </source>
</evidence>
<dbReference type="InterPro" id="IPR011701">
    <property type="entry name" value="MFS"/>
</dbReference>
<keyword evidence="3 6" id="KW-0812">Transmembrane</keyword>
<dbReference type="InterPro" id="IPR020846">
    <property type="entry name" value="MFS_dom"/>
</dbReference>